<proteinExistence type="predicted"/>
<gene>
    <name evidence="1" type="ORF">DWB77_00523</name>
</gene>
<accession>A0A387H400</accession>
<dbReference type="EMBL" id="CP032698">
    <property type="protein sequence ID" value="AYG78416.1"/>
    <property type="molecule type" value="Genomic_DNA"/>
</dbReference>
<dbReference type="AlphaFoldDB" id="A0A387H400"/>
<keyword evidence="2" id="KW-1185">Reference proteome</keyword>
<evidence type="ECO:0000313" key="2">
    <source>
        <dbReference type="Proteomes" id="UP000271554"/>
    </source>
</evidence>
<reference evidence="1 2" key="1">
    <citation type="submission" date="2018-10" db="EMBL/GenBank/DDBJ databases">
        <title>Relationship between Morphology and Antimicrobial Activity in Streptomyces.</title>
        <authorList>
            <person name="Kang H.J."/>
            <person name="Kim S.B."/>
        </authorList>
    </citation>
    <scope>NUCLEOTIDE SEQUENCE [LARGE SCALE GENOMIC DNA]</scope>
    <source>
        <strain evidence="1 2">BH38</strain>
    </source>
</reference>
<sequence length="31" mass="3210">MVRGPQCGDALEGEVMTGEAIVAVHDLALAR</sequence>
<dbReference type="Proteomes" id="UP000271554">
    <property type="component" value="Chromosome"/>
</dbReference>
<protein>
    <submittedName>
        <fullName evidence="1">Uncharacterized protein</fullName>
    </submittedName>
</protein>
<dbReference type="KEGG" id="shun:DWB77_00523"/>
<evidence type="ECO:0000313" key="1">
    <source>
        <dbReference type="EMBL" id="AYG78416.1"/>
    </source>
</evidence>
<name>A0A387H400_9ACTN</name>
<organism evidence="1 2">
    <name type="scientific">Streptomyces hundungensis</name>
    <dbReference type="NCBI Taxonomy" id="1077946"/>
    <lineage>
        <taxon>Bacteria</taxon>
        <taxon>Bacillati</taxon>
        <taxon>Actinomycetota</taxon>
        <taxon>Actinomycetes</taxon>
        <taxon>Kitasatosporales</taxon>
        <taxon>Streptomycetaceae</taxon>
        <taxon>Streptomyces</taxon>
    </lineage>
</organism>